<feature type="compositionally biased region" description="Low complexity" evidence="1">
    <location>
        <begin position="51"/>
        <end position="68"/>
    </location>
</feature>
<evidence type="ECO:0000313" key="4">
    <source>
        <dbReference type="Proteomes" id="UP000198373"/>
    </source>
</evidence>
<evidence type="ECO:0000313" key="3">
    <source>
        <dbReference type="EMBL" id="SNS95617.1"/>
    </source>
</evidence>
<feature type="transmembrane region" description="Helical" evidence="2">
    <location>
        <begin position="139"/>
        <end position="158"/>
    </location>
</feature>
<organism evidence="3 4">
    <name type="scientific">Geodermatophilus pulveris</name>
    <dbReference type="NCBI Taxonomy" id="1564159"/>
    <lineage>
        <taxon>Bacteria</taxon>
        <taxon>Bacillati</taxon>
        <taxon>Actinomycetota</taxon>
        <taxon>Actinomycetes</taxon>
        <taxon>Geodermatophilales</taxon>
        <taxon>Geodermatophilaceae</taxon>
        <taxon>Geodermatophilus</taxon>
    </lineage>
</organism>
<keyword evidence="4" id="KW-1185">Reference proteome</keyword>
<name>A0A239IPY5_9ACTN</name>
<dbReference type="EMBL" id="FZOO01000011">
    <property type="protein sequence ID" value="SNS95617.1"/>
    <property type="molecule type" value="Genomic_DNA"/>
</dbReference>
<proteinExistence type="predicted"/>
<dbReference type="RefSeq" id="WP_089307131.1">
    <property type="nucleotide sequence ID" value="NZ_FZOO01000011.1"/>
</dbReference>
<feature type="compositionally biased region" description="Basic and acidic residues" evidence="1">
    <location>
        <begin position="13"/>
        <end position="23"/>
    </location>
</feature>
<feature type="compositionally biased region" description="Low complexity" evidence="1">
    <location>
        <begin position="78"/>
        <end position="91"/>
    </location>
</feature>
<keyword evidence="2" id="KW-0472">Membrane</keyword>
<reference evidence="4" key="1">
    <citation type="submission" date="2017-06" db="EMBL/GenBank/DDBJ databases">
        <authorList>
            <person name="Varghese N."/>
            <person name="Submissions S."/>
        </authorList>
    </citation>
    <scope>NUCLEOTIDE SEQUENCE [LARGE SCALE GENOMIC DNA]</scope>
    <source>
        <strain evidence="4">DSM 46839</strain>
    </source>
</reference>
<gene>
    <name evidence="3" type="ORF">SAMN06893096_11198</name>
</gene>
<accession>A0A239IPY5</accession>
<protein>
    <submittedName>
        <fullName evidence="3">Uncharacterized protein</fullName>
    </submittedName>
</protein>
<keyword evidence="2" id="KW-0812">Transmembrane</keyword>
<evidence type="ECO:0000256" key="2">
    <source>
        <dbReference type="SAM" id="Phobius"/>
    </source>
</evidence>
<keyword evidence="2" id="KW-1133">Transmembrane helix</keyword>
<sequence>MSQQSTAGPRRPGRPEPVEDRTRPVALPPAPPTRMSGNFAVPPAEAPSPAEPATEPAAVAGPPTTVQPALPPVAGPRPGAADQAPAEPPAARTTDQPTINLPGGTGRPEDAATVTWLAGPGPGPRPYPRVVPRRHPVRNLLLFLLVLALAVGGAWAVLVA</sequence>
<feature type="region of interest" description="Disordered" evidence="1">
    <location>
        <begin position="1"/>
        <end position="112"/>
    </location>
</feature>
<dbReference type="Proteomes" id="UP000198373">
    <property type="component" value="Unassembled WGS sequence"/>
</dbReference>
<dbReference type="AlphaFoldDB" id="A0A239IPY5"/>
<evidence type="ECO:0000256" key="1">
    <source>
        <dbReference type="SAM" id="MobiDB-lite"/>
    </source>
</evidence>